<dbReference type="Gene3D" id="1.10.260.40">
    <property type="entry name" value="lambda repressor-like DNA-binding domains"/>
    <property type="match status" value="1"/>
</dbReference>
<evidence type="ECO:0000256" key="3">
    <source>
        <dbReference type="ARBA" id="ARBA00023163"/>
    </source>
</evidence>
<evidence type="ECO:0000256" key="2">
    <source>
        <dbReference type="ARBA" id="ARBA00023125"/>
    </source>
</evidence>
<evidence type="ECO:0000259" key="4">
    <source>
        <dbReference type="PROSITE" id="PS50932"/>
    </source>
</evidence>
<dbReference type="PANTHER" id="PTHR30146">
    <property type="entry name" value="LACI-RELATED TRANSCRIPTIONAL REPRESSOR"/>
    <property type="match status" value="1"/>
</dbReference>
<organism evidence="5 6">
    <name type="scientific">Paenibacillus glycanilyticus</name>
    <dbReference type="NCBI Taxonomy" id="126569"/>
    <lineage>
        <taxon>Bacteria</taxon>
        <taxon>Bacillati</taxon>
        <taxon>Bacillota</taxon>
        <taxon>Bacilli</taxon>
        <taxon>Bacillales</taxon>
        <taxon>Paenibacillaceae</taxon>
        <taxon>Paenibacillus</taxon>
    </lineage>
</organism>
<dbReference type="Proteomes" id="UP001157114">
    <property type="component" value="Unassembled WGS sequence"/>
</dbReference>
<dbReference type="Gene3D" id="3.40.50.2300">
    <property type="match status" value="2"/>
</dbReference>
<name>A0ABQ6GGG1_9BACL</name>
<evidence type="ECO:0000256" key="1">
    <source>
        <dbReference type="ARBA" id="ARBA00023015"/>
    </source>
</evidence>
<dbReference type="InterPro" id="IPR000843">
    <property type="entry name" value="HTH_LacI"/>
</dbReference>
<dbReference type="CDD" id="cd06267">
    <property type="entry name" value="PBP1_LacI_sugar_binding-like"/>
    <property type="match status" value="1"/>
</dbReference>
<evidence type="ECO:0000313" key="5">
    <source>
        <dbReference type="EMBL" id="GLX68691.1"/>
    </source>
</evidence>
<dbReference type="InterPro" id="IPR046335">
    <property type="entry name" value="LacI/GalR-like_sensor"/>
</dbReference>
<dbReference type="InterPro" id="IPR028082">
    <property type="entry name" value="Peripla_BP_I"/>
</dbReference>
<gene>
    <name evidence="5" type="primary">cytR_2</name>
    <name evidence="5" type="ORF">MU1_30360</name>
</gene>
<protein>
    <submittedName>
        <fullName evidence="5">DNA-binding transcriptional regulator CytR</fullName>
    </submittedName>
</protein>
<dbReference type="SUPFAM" id="SSF53822">
    <property type="entry name" value="Periplasmic binding protein-like I"/>
    <property type="match status" value="1"/>
</dbReference>
<dbReference type="PROSITE" id="PS00356">
    <property type="entry name" value="HTH_LACI_1"/>
    <property type="match status" value="1"/>
</dbReference>
<dbReference type="SMART" id="SM00354">
    <property type="entry name" value="HTH_LACI"/>
    <property type="match status" value="1"/>
</dbReference>
<dbReference type="EMBL" id="BSSQ01000013">
    <property type="protein sequence ID" value="GLX68691.1"/>
    <property type="molecule type" value="Genomic_DNA"/>
</dbReference>
<dbReference type="InterPro" id="IPR010982">
    <property type="entry name" value="Lambda_DNA-bd_dom_sf"/>
</dbReference>
<dbReference type="PANTHER" id="PTHR30146:SF109">
    <property type="entry name" value="HTH-TYPE TRANSCRIPTIONAL REGULATOR GALS"/>
    <property type="match status" value="1"/>
</dbReference>
<feature type="domain" description="HTH lacI-type" evidence="4">
    <location>
        <begin position="4"/>
        <end position="58"/>
    </location>
</feature>
<accession>A0ABQ6GGG1</accession>
<reference evidence="5 6" key="1">
    <citation type="submission" date="2023-03" db="EMBL/GenBank/DDBJ databases">
        <title>Draft genome sequence of the bacteria which degrade cell wall of Tricholomamatutake.</title>
        <authorList>
            <person name="Konishi Y."/>
            <person name="Fukuta Y."/>
            <person name="Shirasaka N."/>
        </authorList>
    </citation>
    <scope>NUCLEOTIDE SEQUENCE [LARGE SCALE GENOMIC DNA]</scope>
    <source>
        <strain evidence="6">mu1</strain>
    </source>
</reference>
<dbReference type="RefSeq" id="WP_284239433.1">
    <property type="nucleotide sequence ID" value="NZ_BSSQ01000013.1"/>
</dbReference>
<sequence length="360" mass="39874">MKPVTVYDIAKEANVSVATVSRVLNNTAPVKKSTRDRIVELINKYQFQPNALARSLSKKETGMIGIILPDITNPFFPSVLAGFEQEARNKGYTFFLCDTVSTNGDSKEQYERESQYLSLLIEKQVDGIVMIGGRINLARPSVEMVSEVVEISKRVPVLLINGHLPGQNIHSVCVDEREGAELATQHLINLGHRNIGFAGGYMSMGNTIQRVQGFVKTMERNGLKIRKEWMLNGGFSVEKGKMFMNHLLSLPERPTALFCANDLVAIGALKAAYKAGLRVPQDLSLVGFDDVPYASNSIPELTTVSLKCYDIGKYAADQLHKMITKSKVSKKMKIRPELVIRESTAPPGDYRPNGPNGIFR</sequence>
<keyword evidence="1" id="KW-0805">Transcription regulation</keyword>
<dbReference type="Pfam" id="PF13377">
    <property type="entry name" value="Peripla_BP_3"/>
    <property type="match status" value="1"/>
</dbReference>
<evidence type="ECO:0000313" key="6">
    <source>
        <dbReference type="Proteomes" id="UP001157114"/>
    </source>
</evidence>
<dbReference type="PRINTS" id="PR00036">
    <property type="entry name" value="HTHLACI"/>
</dbReference>
<keyword evidence="3" id="KW-0804">Transcription</keyword>
<proteinExistence type="predicted"/>
<dbReference type="SUPFAM" id="SSF47413">
    <property type="entry name" value="lambda repressor-like DNA-binding domains"/>
    <property type="match status" value="1"/>
</dbReference>
<keyword evidence="2 5" id="KW-0238">DNA-binding</keyword>
<dbReference type="CDD" id="cd01392">
    <property type="entry name" value="HTH_LacI"/>
    <property type="match status" value="1"/>
</dbReference>
<comment type="caution">
    <text evidence="5">The sequence shown here is derived from an EMBL/GenBank/DDBJ whole genome shotgun (WGS) entry which is preliminary data.</text>
</comment>
<keyword evidence="6" id="KW-1185">Reference proteome</keyword>
<dbReference type="GO" id="GO:0003677">
    <property type="term" value="F:DNA binding"/>
    <property type="evidence" value="ECO:0007669"/>
    <property type="project" value="UniProtKB-KW"/>
</dbReference>
<dbReference type="PROSITE" id="PS50932">
    <property type="entry name" value="HTH_LACI_2"/>
    <property type="match status" value="1"/>
</dbReference>
<dbReference type="Pfam" id="PF00356">
    <property type="entry name" value="LacI"/>
    <property type="match status" value="1"/>
</dbReference>